<evidence type="ECO:0000256" key="2">
    <source>
        <dbReference type="ARBA" id="ARBA00022692"/>
    </source>
</evidence>
<dbReference type="OrthoDB" id="6354873at2759"/>
<accession>A0A1D2JHS3</accession>
<dbReference type="GO" id="GO:0000248">
    <property type="term" value="F:C-5 sterol desaturase activity"/>
    <property type="evidence" value="ECO:0007669"/>
    <property type="project" value="EnsemblFungi"/>
</dbReference>
<dbReference type="AlphaFoldDB" id="A0A1D2JHS3"/>
<comment type="caution">
    <text evidence="5">The sequence shown here is derived from an EMBL/GenBank/DDBJ whole genome shotgun (WGS) entry which is preliminary data.</text>
</comment>
<keyword evidence="2" id="KW-0812">Transmembrane</keyword>
<evidence type="ECO:0000313" key="6">
    <source>
        <dbReference type="Proteomes" id="UP000242814"/>
    </source>
</evidence>
<dbReference type="GO" id="GO:0005788">
    <property type="term" value="C:endoplasmic reticulum lumen"/>
    <property type="evidence" value="ECO:0007669"/>
    <property type="project" value="EnsemblFungi"/>
</dbReference>
<comment type="subcellular location">
    <subcellularLocation>
        <location evidence="1">Membrane</location>
    </subcellularLocation>
</comment>
<dbReference type="OMA" id="GPGLWYN"/>
<dbReference type="Proteomes" id="UP000242814">
    <property type="component" value="Unassembled WGS sequence"/>
</dbReference>
<dbReference type="InterPro" id="IPR050307">
    <property type="entry name" value="Sterol_Desaturase_Related"/>
</dbReference>
<reference evidence="5 6" key="1">
    <citation type="submission" date="2016-06" db="EMBL/GenBank/DDBJ databases">
        <authorList>
            <person name="Kjaerup R.B."/>
            <person name="Dalgaard T.S."/>
            <person name="Juul-Madsen H.R."/>
        </authorList>
    </citation>
    <scope>NUCLEOTIDE SEQUENCE [LARGE SCALE GENOMIC DNA]</scope>
    <source>
        <strain evidence="5 6">Pb300</strain>
    </source>
</reference>
<dbReference type="VEuPathDB" id="FungiDB:PADG_06181"/>
<gene>
    <name evidence="5" type="ORF">ACO22_02743</name>
</gene>
<evidence type="ECO:0000313" key="5">
    <source>
        <dbReference type="EMBL" id="ODH36461.1"/>
    </source>
</evidence>
<sequence length="359" mass="41520">MDVVLEIFDTLVFDYLYATFAPAKGAAGAAGGAPLSPTISNGANVTGSIFASAGEYVYQPSSSYFSLQPSKYAYMSSLQRDNIFRQGLTLYLITWIFGLIIYFIFATLSYIFVFDKSTFNHPKYLKNQIRMEIKQTSISLPLMAVLTAPIFLLEVRGYAKLYDNLSDAPFPLYNYLQFPFFILFTDFFIYWIHRGLHHPLLYKRLHKPHHKWIMPTPYASHAFHPLDGYAQGLPYHIFPFIFPLQKFASVFLFVTINIWTILIHDGEYVANSPLINGAACHTMHHLYFNYNYGQFTTLWDRLGGSYRKPNKELFHKETKLVKEEWERQAREMERVVKAVEGNDDRTYDGGDVQESKKTM</sequence>
<evidence type="ECO:0000256" key="1">
    <source>
        <dbReference type="ARBA" id="ARBA00004370"/>
    </source>
</evidence>
<dbReference type="GO" id="GO:0005506">
    <property type="term" value="F:iron ion binding"/>
    <property type="evidence" value="ECO:0007669"/>
    <property type="project" value="InterPro"/>
</dbReference>
<dbReference type="PANTHER" id="PTHR11863">
    <property type="entry name" value="STEROL DESATURASE"/>
    <property type="match status" value="1"/>
</dbReference>
<organism evidence="5 6">
    <name type="scientific">Paracoccidioides brasiliensis</name>
    <dbReference type="NCBI Taxonomy" id="121759"/>
    <lineage>
        <taxon>Eukaryota</taxon>
        <taxon>Fungi</taxon>
        <taxon>Dikarya</taxon>
        <taxon>Ascomycota</taxon>
        <taxon>Pezizomycotina</taxon>
        <taxon>Eurotiomycetes</taxon>
        <taxon>Eurotiomycetidae</taxon>
        <taxon>Onygenales</taxon>
        <taxon>Ajellomycetaceae</taxon>
        <taxon>Paracoccidioides</taxon>
    </lineage>
</organism>
<keyword evidence="4" id="KW-0472">Membrane</keyword>
<dbReference type="EMBL" id="LZYO01000088">
    <property type="protein sequence ID" value="ODH36461.1"/>
    <property type="molecule type" value="Genomic_DNA"/>
</dbReference>
<evidence type="ECO:0000256" key="4">
    <source>
        <dbReference type="ARBA" id="ARBA00023136"/>
    </source>
</evidence>
<protein>
    <submittedName>
        <fullName evidence="5">Uncharacterized protein</fullName>
    </submittedName>
</protein>
<dbReference type="Pfam" id="PF04116">
    <property type="entry name" value="FA_hydroxylase"/>
    <property type="match status" value="1"/>
</dbReference>
<evidence type="ECO:0000256" key="3">
    <source>
        <dbReference type="ARBA" id="ARBA00022989"/>
    </source>
</evidence>
<keyword evidence="3" id="KW-1133">Transmembrane helix</keyword>
<dbReference type="InterPro" id="IPR006694">
    <property type="entry name" value="Fatty_acid_hydroxylase"/>
</dbReference>
<dbReference type="GO" id="GO:0006696">
    <property type="term" value="P:ergosterol biosynthetic process"/>
    <property type="evidence" value="ECO:0007669"/>
    <property type="project" value="EnsemblFungi"/>
</dbReference>
<name>A0A1D2JHS3_PARBR</name>
<dbReference type="GO" id="GO:0016020">
    <property type="term" value="C:membrane"/>
    <property type="evidence" value="ECO:0007669"/>
    <property type="project" value="UniProtKB-SubCell"/>
</dbReference>
<dbReference type="VEuPathDB" id="FungiDB:PABG_06972"/>
<proteinExistence type="predicted"/>